<dbReference type="RefSeq" id="WP_203754633.1">
    <property type="nucleotide sequence ID" value="NZ_BONK01000008.1"/>
</dbReference>
<dbReference type="GO" id="GO:0003677">
    <property type="term" value="F:DNA binding"/>
    <property type="evidence" value="ECO:0007669"/>
    <property type="project" value="UniProtKB-KW"/>
</dbReference>
<sequence>MASRGVGPFSGQRLRLARFRASLTARELAERVGVTPSAISQFETGRAKPTAAVAAALALACGVPVAYFDALGRQISPNGMDGTHFRSLRSTTKQARGRAFYWAEAALDLSEALDGHVELPRPDVPSYPVSGDARTSEIERSAQALREHWSLPEGPVSNVIRLLESRGVVVTLLPLDDRTIDGYSHFQGSRPVVVLTSTKGDAGRARFDAAHEVGHLVCHPDADPGGAQEKQANTFAAEFLMPRVLIARELPRRFDLDAYARLKHKWGVSIQALLYRARELEVITEAAYRRSVMTISRDFGRSAEPYPLPGREHPRLLALAVEVAAQSGVERETLANEAGLTLDDLDSLTAELERRPVVDAYATDQGR</sequence>
<reference evidence="3" key="1">
    <citation type="submission" date="2021-01" db="EMBL/GenBank/DDBJ databases">
        <title>Whole genome shotgun sequence of Cellulomonas chitinilytica NBRC 110799.</title>
        <authorList>
            <person name="Komaki H."/>
            <person name="Tamura T."/>
        </authorList>
    </citation>
    <scope>NUCLEOTIDE SEQUENCE</scope>
    <source>
        <strain evidence="3">NBRC 110799</strain>
    </source>
</reference>
<dbReference type="AlphaFoldDB" id="A0A919P4F8"/>
<organism evidence="3 4">
    <name type="scientific">Cellulomonas chitinilytica</name>
    <dbReference type="NCBI Taxonomy" id="398759"/>
    <lineage>
        <taxon>Bacteria</taxon>
        <taxon>Bacillati</taxon>
        <taxon>Actinomycetota</taxon>
        <taxon>Actinomycetes</taxon>
        <taxon>Micrococcales</taxon>
        <taxon>Cellulomonadaceae</taxon>
        <taxon>Cellulomonas</taxon>
    </lineage>
</organism>
<comment type="caution">
    <text evidence="3">The sequence shown here is derived from an EMBL/GenBank/DDBJ whole genome shotgun (WGS) entry which is preliminary data.</text>
</comment>
<dbReference type="SMART" id="SM00530">
    <property type="entry name" value="HTH_XRE"/>
    <property type="match status" value="1"/>
</dbReference>
<dbReference type="InterPro" id="IPR001387">
    <property type="entry name" value="Cro/C1-type_HTH"/>
</dbReference>
<dbReference type="EMBL" id="BONK01000008">
    <property type="protein sequence ID" value="GIG21748.1"/>
    <property type="molecule type" value="Genomic_DNA"/>
</dbReference>
<evidence type="ECO:0000259" key="2">
    <source>
        <dbReference type="PROSITE" id="PS50943"/>
    </source>
</evidence>
<dbReference type="InterPro" id="IPR010359">
    <property type="entry name" value="IrrE_HExxH"/>
</dbReference>
<dbReference type="Gene3D" id="1.10.10.2910">
    <property type="match status" value="1"/>
</dbReference>
<dbReference type="Pfam" id="PF06114">
    <property type="entry name" value="Peptidase_M78"/>
    <property type="match status" value="1"/>
</dbReference>
<accession>A0A919P4F8</accession>
<keyword evidence="4" id="KW-1185">Reference proteome</keyword>
<name>A0A919P4F8_9CELL</name>
<dbReference type="InterPro" id="IPR052345">
    <property type="entry name" value="Rad_response_metalloprotease"/>
</dbReference>
<dbReference type="CDD" id="cd00093">
    <property type="entry name" value="HTH_XRE"/>
    <property type="match status" value="1"/>
</dbReference>
<dbReference type="SUPFAM" id="SSF47413">
    <property type="entry name" value="lambda repressor-like DNA-binding domains"/>
    <property type="match status" value="1"/>
</dbReference>
<dbReference type="Gene3D" id="1.10.260.40">
    <property type="entry name" value="lambda repressor-like DNA-binding domains"/>
    <property type="match status" value="1"/>
</dbReference>
<evidence type="ECO:0000313" key="3">
    <source>
        <dbReference type="EMBL" id="GIG21748.1"/>
    </source>
</evidence>
<gene>
    <name evidence="3" type="ORF">Cch01nite_24720</name>
</gene>
<dbReference type="Proteomes" id="UP000632740">
    <property type="component" value="Unassembled WGS sequence"/>
</dbReference>
<proteinExistence type="inferred from homology"/>
<keyword evidence="3" id="KW-0238">DNA-binding</keyword>
<evidence type="ECO:0000313" key="4">
    <source>
        <dbReference type="Proteomes" id="UP000632740"/>
    </source>
</evidence>
<comment type="similarity">
    <text evidence="1">Belongs to the short-chain fatty acyl-CoA assimilation regulator (ScfR) family.</text>
</comment>
<dbReference type="PROSITE" id="PS50943">
    <property type="entry name" value="HTH_CROC1"/>
    <property type="match status" value="1"/>
</dbReference>
<evidence type="ECO:0000256" key="1">
    <source>
        <dbReference type="ARBA" id="ARBA00007227"/>
    </source>
</evidence>
<dbReference type="Pfam" id="PF13560">
    <property type="entry name" value="HTH_31"/>
    <property type="match status" value="1"/>
</dbReference>
<dbReference type="PANTHER" id="PTHR43236:SF1">
    <property type="entry name" value="BLL7220 PROTEIN"/>
    <property type="match status" value="1"/>
</dbReference>
<dbReference type="InterPro" id="IPR010982">
    <property type="entry name" value="Lambda_DNA-bd_dom_sf"/>
</dbReference>
<feature type="domain" description="HTH cro/C1-type" evidence="2">
    <location>
        <begin position="14"/>
        <end position="68"/>
    </location>
</feature>
<dbReference type="PANTHER" id="PTHR43236">
    <property type="entry name" value="ANTITOXIN HIGA1"/>
    <property type="match status" value="1"/>
</dbReference>
<protein>
    <submittedName>
        <fullName evidence="3">DNA-binding protein</fullName>
    </submittedName>
</protein>